<proteinExistence type="predicted"/>
<name>A0AAV2S5Q1_MEGNR</name>
<dbReference type="AlphaFoldDB" id="A0AAV2S5Q1"/>
<protein>
    <submittedName>
        <fullName evidence="1">Uncharacterized protein</fullName>
    </submittedName>
</protein>
<keyword evidence="2" id="KW-1185">Reference proteome</keyword>
<feature type="non-terminal residue" evidence="1">
    <location>
        <position position="1"/>
    </location>
</feature>
<dbReference type="Proteomes" id="UP001497623">
    <property type="component" value="Unassembled WGS sequence"/>
</dbReference>
<comment type="caution">
    <text evidence="1">The sequence shown here is derived from an EMBL/GenBank/DDBJ whole genome shotgun (WGS) entry which is preliminary data.</text>
</comment>
<evidence type="ECO:0000313" key="2">
    <source>
        <dbReference type="Proteomes" id="UP001497623"/>
    </source>
</evidence>
<accession>A0AAV2S5Q1</accession>
<gene>
    <name evidence="1" type="ORF">MNOR_LOCUS33362</name>
</gene>
<dbReference type="EMBL" id="CAXKWB010047890">
    <property type="protein sequence ID" value="CAL4166132.1"/>
    <property type="molecule type" value="Genomic_DNA"/>
</dbReference>
<evidence type="ECO:0000313" key="1">
    <source>
        <dbReference type="EMBL" id="CAL4166132.1"/>
    </source>
</evidence>
<sequence length="147" mass="15209">ALIELVLSVADPNVKVDVDVNVGETKDTAKSPSAWIASIANLTSADDESCDCDHFNWGGFGGCVISKLPPANKACRCYYRGLIPGCGGNVGNCIDSTSNYCKTPCFSIGSCLQGGGDCLGYKCLGGSGDKYCPTSCTSGRCPDQFAP</sequence>
<organism evidence="1 2">
    <name type="scientific">Meganyctiphanes norvegica</name>
    <name type="common">Northern krill</name>
    <name type="synonym">Thysanopoda norvegica</name>
    <dbReference type="NCBI Taxonomy" id="48144"/>
    <lineage>
        <taxon>Eukaryota</taxon>
        <taxon>Metazoa</taxon>
        <taxon>Ecdysozoa</taxon>
        <taxon>Arthropoda</taxon>
        <taxon>Crustacea</taxon>
        <taxon>Multicrustacea</taxon>
        <taxon>Malacostraca</taxon>
        <taxon>Eumalacostraca</taxon>
        <taxon>Eucarida</taxon>
        <taxon>Euphausiacea</taxon>
        <taxon>Euphausiidae</taxon>
        <taxon>Meganyctiphanes</taxon>
    </lineage>
</organism>
<reference evidence="1 2" key="1">
    <citation type="submission" date="2024-05" db="EMBL/GenBank/DDBJ databases">
        <authorList>
            <person name="Wallberg A."/>
        </authorList>
    </citation>
    <scope>NUCLEOTIDE SEQUENCE [LARGE SCALE GENOMIC DNA]</scope>
</reference>